<reference evidence="7" key="1">
    <citation type="submission" date="2025-08" db="UniProtKB">
        <authorList>
            <consortium name="Ensembl"/>
        </authorList>
    </citation>
    <scope>IDENTIFICATION</scope>
</reference>
<feature type="transmembrane region" description="Helical" evidence="6">
    <location>
        <begin position="170"/>
        <end position="190"/>
    </location>
</feature>
<feature type="transmembrane region" description="Helical" evidence="6">
    <location>
        <begin position="138"/>
        <end position="158"/>
    </location>
</feature>
<dbReference type="AlphaFoldDB" id="A0A8C7GNY9"/>
<feature type="transmembrane region" description="Helical" evidence="6">
    <location>
        <begin position="99"/>
        <end position="118"/>
    </location>
</feature>
<organism evidence="7 8">
    <name type="scientific">Oncorhynchus kisutch</name>
    <name type="common">Coho salmon</name>
    <name type="synonym">Salmo kisutch</name>
    <dbReference type="NCBI Taxonomy" id="8019"/>
    <lineage>
        <taxon>Eukaryota</taxon>
        <taxon>Metazoa</taxon>
        <taxon>Chordata</taxon>
        <taxon>Craniata</taxon>
        <taxon>Vertebrata</taxon>
        <taxon>Euteleostomi</taxon>
        <taxon>Actinopterygii</taxon>
        <taxon>Neopterygii</taxon>
        <taxon>Teleostei</taxon>
        <taxon>Protacanthopterygii</taxon>
        <taxon>Salmoniformes</taxon>
        <taxon>Salmonidae</taxon>
        <taxon>Salmoninae</taxon>
        <taxon>Oncorhynchus</taxon>
    </lineage>
</organism>
<sequence>MGPEGKTLLNIIILGFGFMFMFTAFQTCGNIEQTVIKSFNSTEFHGSGYTSMAIIYGVFSASNLIAPSVVAVIGPQLSMFFSGLVYSGYIAMFIHPYTWSFYTASVVVGIAAAILWTAQGNLLTINSTDATIGRNSGIFWALLQFSLFFGNMYIYFAWHGHVHISDEDRQTVFISLTVISLVGSFLFFLIQKPDPEATPSEASESLLQTESTESASIALDAFSESDMFECVTIGSMCVTLAPSPPSGLELTFYSGVYGTCIGAMTQFGEDAKSLIGLSGIFIGLGEILGGGMFGMLNKCNRFGRNPVVLLGLITHFVAFYLIFLNIASDAPIAPEEGTHLQAYITPSVEVALLCSFLLGLGDSCFNTQLLSIVGFMFREDSAPAFAVFKFVQSITAALAFFYSNYLLLHWQLLIMVVVGFLGTLSFLVAEWVVVSSRRDTDYDSI</sequence>
<dbReference type="GO" id="GO:0016020">
    <property type="term" value="C:membrane"/>
    <property type="evidence" value="ECO:0007669"/>
    <property type="project" value="UniProtKB-SubCell"/>
</dbReference>
<comment type="similarity">
    <text evidence="2">Belongs to the unc-93 family.</text>
</comment>
<reference evidence="7" key="2">
    <citation type="submission" date="2025-09" db="UniProtKB">
        <authorList>
            <consortium name="Ensembl"/>
        </authorList>
    </citation>
    <scope>IDENTIFICATION</scope>
</reference>
<feature type="transmembrane region" description="Helical" evidence="6">
    <location>
        <begin position="46"/>
        <end position="66"/>
    </location>
</feature>
<feature type="transmembrane region" description="Helical" evidence="6">
    <location>
        <begin position="274"/>
        <end position="295"/>
    </location>
</feature>
<proteinExistence type="inferred from homology"/>
<keyword evidence="5 6" id="KW-0472">Membrane</keyword>
<dbReference type="InterPro" id="IPR051617">
    <property type="entry name" value="UNC-93-like_regulator"/>
</dbReference>
<evidence type="ECO:0000256" key="3">
    <source>
        <dbReference type="ARBA" id="ARBA00022692"/>
    </source>
</evidence>
<evidence type="ECO:0000256" key="6">
    <source>
        <dbReference type="SAM" id="Phobius"/>
    </source>
</evidence>
<feature type="transmembrane region" description="Helical" evidence="6">
    <location>
        <begin position="72"/>
        <end position="92"/>
    </location>
</feature>
<evidence type="ECO:0000256" key="5">
    <source>
        <dbReference type="ARBA" id="ARBA00023136"/>
    </source>
</evidence>
<keyword evidence="8" id="KW-1185">Reference proteome</keyword>
<evidence type="ECO:0000256" key="2">
    <source>
        <dbReference type="ARBA" id="ARBA00009172"/>
    </source>
</evidence>
<feature type="transmembrane region" description="Helical" evidence="6">
    <location>
        <begin position="307"/>
        <end position="328"/>
    </location>
</feature>
<dbReference type="Proteomes" id="UP000694557">
    <property type="component" value="Unassembled WGS sequence"/>
</dbReference>
<dbReference type="InterPro" id="IPR010291">
    <property type="entry name" value="Ion_channel_UNC-93"/>
</dbReference>
<name>A0A8C7GNY9_ONCKI</name>
<dbReference type="SUPFAM" id="SSF103473">
    <property type="entry name" value="MFS general substrate transporter"/>
    <property type="match status" value="1"/>
</dbReference>
<feature type="transmembrane region" description="Helical" evidence="6">
    <location>
        <begin position="408"/>
        <end position="429"/>
    </location>
</feature>
<feature type="transmembrane region" description="Helical" evidence="6">
    <location>
        <begin position="6"/>
        <end position="25"/>
    </location>
</feature>
<comment type="subcellular location">
    <subcellularLocation>
        <location evidence="1">Membrane</location>
        <topology evidence="1">Multi-pass membrane protein</topology>
    </subcellularLocation>
</comment>
<evidence type="ECO:0000256" key="4">
    <source>
        <dbReference type="ARBA" id="ARBA00022989"/>
    </source>
</evidence>
<keyword evidence="4 6" id="KW-1133">Transmembrane helix</keyword>
<dbReference type="PANTHER" id="PTHR23294">
    <property type="entry name" value="ET TRANSLATION PRODUCT-RELATED"/>
    <property type="match status" value="1"/>
</dbReference>
<dbReference type="InterPro" id="IPR036259">
    <property type="entry name" value="MFS_trans_sf"/>
</dbReference>
<protein>
    <submittedName>
        <fullName evidence="7">Major facilitator superfamily domain containing 11</fullName>
    </submittedName>
</protein>
<dbReference type="GeneTree" id="ENSGT00390000012918"/>
<dbReference type="PANTHER" id="PTHR23294:SF28">
    <property type="entry name" value="UNC93-LIKE PROTEIN MFSD11 ISOFORM X1"/>
    <property type="match status" value="1"/>
</dbReference>
<dbReference type="Gene3D" id="1.20.1250.20">
    <property type="entry name" value="MFS general substrate transporter like domains"/>
    <property type="match status" value="2"/>
</dbReference>
<accession>A0A8C7GNY9</accession>
<gene>
    <name evidence="7" type="primary">MFSD11</name>
    <name evidence="7" type="synonym">mfsd11</name>
</gene>
<feature type="transmembrane region" description="Helical" evidence="6">
    <location>
        <begin position="382"/>
        <end position="402"/>
    </location>
</feature>
<evidence type="ECO:0000256" key="1">
    <source>
        <dbReference type="ARBA" id="ARBA00004141"/>
    </source>
</evidence>
<keyword evidence="3 6" id="KW-0812">Transmembrane</keyword>
<dbReference type="Pfam" id="PF05978">
    <property type="entry name" value="UNC-93"/>
    <property type="match status" value="1"/>
</dbReference>
<dbReference type="Ensembl" id="ENSOKIT00005047757.1">
    <property type="protein sequence ID" value="ENSOKIP00005045345.1"/>
    <property type="gene ID" value="ENSOKIG00005019008.1"/>
</dbReference>
<evidence type="ECO:0000313" key="7">
    <source>
        <dbReference type="Ensembl" id="ENSOKIP00005045345.1"/>
    </source>
</evidence>
<dbReference type="CDD" id="cd17407">
    <property type="entry name" value="MFS_MFSD11"/>
    <property type="match status" value="1"/>
</dbReference>
<evidence type="ECO:0000313" key="8">
    <source>
        <dbReference type="Proteomes" id="UP000694557"/>
    </source>
</evidence>